<dbReference type="GO" id="GO:0003676">
    <property type="term" value="F:nucleic acid binding"/>
    <property type="evidence" value="ECO:0007669"/>
    <property type="project" value="InterPro"/>
</dbReference>
<gene>
    <name evidence="1" type="ORF">PI95_004070</name>
</gene>
<name>A0A846H590_9CYAN</name>
<dbReference type="SUPFAM" id="SSF52980">
    <property type="entry name" value="Restriction endonuclease-like"/>
    <property type="match status" value="1"/>
</dbReference>
<dbReference type="InterPro" id="IPR011856">
    <property type="entry name" value="tRNA_endonuc-like_dom_sf"/>
</dbReference>
<evidence type="ECO:0000313" key="1">
    <source>
        <dbReference type="EMBL" id="NEU71779.1"/>
    </source>
</evidence>
<dbReference type="AlphaFoldDB" id="A0A846H590"/>
<sequence length="139" mass="16112">MSAKDRFHDVVKKALQREQWAITHDPLRIEYGEEDEVRIDLGAERLLGAERAGEKIAVEIKSFLSDSALFDFHLALGQFLNYRLVLEASEKERILYLAVPIAAYESFFQRDLAKASIQQYQVKLIVYDPVDEVIVRWIN</sequence>
<accession>A0A846H590</accession>
<evidence type="ECO:0000313" key="2">
    <source>
        <dbReference type="Proteomes" id="UP000031549"/>
    </source>
</evidence>
<dbReference type="Proteomes" id="UP000031549">
    <property type="component" value="Unassembled WGS sequence"/>
</dbReference>
<proteinExistence type="predicted"/>
<dbReference type="EMBL" id="JTCM02000005">
    <property type="protein sequence ID" value="NEU71779.1"/>
    <property type="molecule type" value="Genomic_DNA"/>
</dbReference>
<protein>
    <submittedName>
        <fullName evidence="1">Fatty-acid oxidation protein subunit alpha</fullName>
    </submittedName>
</protein>
<dbReference type="Gene3D" id="3.40.1350.10">
    <property type="match status" value="1"/>
</dbReference>
<dbReference type="RefSeq" id="WP_039744643.1">
    <property type="nucleotide sequence ID" value="NZ_JTCM02000005.1"/>
</dbReference>
<dbReference type="InterPro" id="IPR014919">
    <property type="entry name" value="XisH"/>
</dbReference>
<comment type="caution">
    <text evidence="1">The sequence shown here is derived from an EMBL/GenBank/DDBJ whole genome shotgun (WGS) entry which is preliminary data.</text>
</comment>
<dbReference type="Pfam" id="PF08814">
    <property type="entry name" value="XisH"/>
    <property type="match status" value="1"/>
</dbReference>
<reference evidence="1 2" key="1">
    <citation type="journal article" date="2015" name="Genome Announc.">
        <title>Draft Genome Sequence of Cyanobacterium Hassallia byssoidea Strain VB512170, Isolated from Monuments in India.</title>
        <authorList>
            <person name="Singh D."/>
            <person name="Chandrababunaidu M.M."/>
            <person name="Panda A."/>
            <person name="Sen D."/>
            <person name="Bhattacharyya S."/>
            <person name="Adhikary S.P."/>
            <person name="Tripathy S."/>
        </authorList>
    </citation>
    <scope>NUCLEOTIDE SEQUENCE [LARGE SCALE GENOMIC DNA]</scope>
    <source>
        <strain evidence="1 2">VB512170</strain>
    </source>
</reference>
<dbReference type="InterPro" id="IPR011335">
    <property type="entry name" value="Restrct_endonuc-II-like"/>
</dbReference>
<keyword evidence="2" id="KW-1185">Reference proteome</keyword>
<dbReference type="CDD" id="cd22366">
    <property type="entry name" value="XisH-like"/>
    <property type="match status" value="1"/>
</dbReference>
<organism evidence="1 2">
    <name type="scientific">Hassallia byssoidea VB512170</name>
    <dbReference type="NCBI Taxonomy" id="1304833"/>
    <lineage>
        <taxon>Bacteria</taxon>
        <taxon>Bacillati</taxon>
        <taxon>Cyanobacteriota</taxon>
        <taxon>Cyanophyceae</taxon>
        <taxon>Nostocales</taxon>
        <taxon>Tolypothrichaceae</taxon>
        <taxon>Hassallia</taxon>
    </lineage>
</organism>